<comment type="caution">
    <text evidence="1">The sequence shown here is derived from an EMBL/GenBank/DDBJ whole genome shotgun (WGS) entry which is preliminary data.</text>
</comment>
<protein>
    <submittedName>
        <fullName evidence="1">Uncharacterized protein</fullName>
    </submittedName>
</protein>
<sequence>MRTSDYDRVCYLTEQRDERIPLRNLRTGQVGYSFGCTHEGATVQVKLESGELDSWGMDECSEVTH</sequence>
<evidence type="ECO:0000313" key="2">
    <source>
        <dbReference type="Proteomes" id="UP000756860"/>
    </source>
</evidence>
<accession>A0ABS5SG12</accession>
<dbReference type="EMBL" id="JAHCVK010000009">
    <property type="protein sequence ID" value="MBT0654300.1"/>
    <property type="molecule type" value="Genomic_DNA"/>
</dbReference>
<dbReference type="RefSeq" id="WP_214176307.1">
    <property type="nucleotide sequence ID" value="NZ_JAHCVK010000009.1"/>
</dbReference>
<name>A0ABS5SG12_9BACT</name>
<dbReference type="Proteomes" id="UP000756860">
    <property type="component" value="Unassembled WGS sequence"/>
</dbReference>
<gene>
    <name evidence="1" type="ORF">KI810_14645</name>
</gene>
<organism evidence="1 2">
    <name type="scientific">Geomobilimonas luticola</name>
    <dbReference type="NCBI Taxonomy" id="1114878"/>
    <lineage>
        <taxon>Bacteria</taxon>
        <taxon>Pseudomonadati</taxon>
        <taxon>Thermodesulfobacteriota</taxon>
        <taxon>Desulfuromonadia</taxon>
        <taxon>Geobacterales</taxon>
        <taxon>Geobacteraceae</taxon>
        <taxon>Geomobilimonas</taxon>
    </lineage>
</organism>
<keyword evidence="2" id="KW-1185">Reference proteome</keyword>
<reference evidence="1 2" key="1">
    <citation type="submission" date="2021-05" db="EMBL/GenBank/DDBJ databases">
        <title>The draft genome of Geobacter luticola JCM 17780.</title>
        <authorList>
            <person name="Xu Z."/>
            <person name="Masuda Y."/>
            <person name="Itoh H."/>
            <person name="Senoo K."/>
        </authorList>
    </citation>
    <scope>NUCLEOTIDE SEQUENCE [LARGE SCALE GENOMIC DNA]</scope>
    <source>
        <strain evidence="1 2">JCM 17780</strain>
    </source>
</reference>
<evidence type="ECO:0000313" key="1">
    <source>
        <dbReference type="EMBL" id="MBT0654300.1"/>
    </source>
</evidence>
<proteinExistence type="predicted"/>